<accession>A0A931F422</accession>
<dbReference type="EMBL" id="JADOGI010000120">
    <property type="protein sequence ID" value="MBF8190388.1"/>
    <property type="molecule type" value="Genomic_DNA"/>
</dbReference>
<keyword evidence="3" id="KW-1185">Reference proteome</keyword>
<gene>
    <name evidence="2" type="ORF">ITP53_32695</name>
</gene>
<keyword evidence="1" id="KW-0812">Transmembrane</keyword>
<evidence type="ECO:0000256" key="1">
    <source>
        <dbReference type="SAM" id="Phobius"/>
    </source>
</evidence>
<reference evidence="2" key="1">
    <citation type="submission" date="2020-11" db="EMBL/GenBank/DDBJ databases">
        <title>Whole-genome analyses of Nonomuraea sp. K274.</title>
        <authorList>
            <person name="Veyisoglu A."/>
        </authorList>
    </citation>
    <scope>NUCLEOTIDE SEQUENCE</scope>
    <source>
        <strain evidence="2">K274</strain>
    </source>
</reference>
<feature type="transmembrane region" description="Helical" evidence="1">
    <location>
        <begin position="20"/>
        <end position="37"/>
    </location>
</feature>
<name>A0A931F422_9ACTN</name>
<dbReference type="AlphaFoldDB" id="A0A931F422"/>
<comment type="caution">
    <text evidence="2">The sequence shown here is derived from an EMBL/GenBank/DDBJ whole genome shotgun (WGS) entry which is preliminary data.</text>
</comment>
<dbReference type="Proteomes" id="UP000605361">
    <property type="component" value="Unassembled WGS sequence"/>
</dbReference>
<sequence>MTIQRRQPEGESPERLPQRWVLILITASFCGLAIGGLTGSVPAGAATALGLAGLLHKIMK</sequence>
<protein>
    <submittedName>
        <fullName evidence="2">Uncharacterized protein</fullName>
    </submittedName>
</protein>
<evidence type="ECO:0000313" key="3">
    <source>
        <dbReference type="Proteomes" id="UP000605361"/>
    </source>
</evidence>
<organism evidence="2 3">
    <name type="scientific">Nonomuraea cypriaca</name>
    <dbReference type="NCBI Taxonomy" id="1187855"/>
    <lineage>
        <taxon>Bacteria</taxon>
        <taxon>Bacillati</taxon>
        <taxon>Actinomycetota</taxon>
        <taxon>Actinomycetes</taxon>
        <taxon>Streptosporangiales</taxon>
        <taxon>Streptosporangiaceae</taxon>
        <taxon>Nonomuraea</taxon>
    </lineage>
</organism>
<dbReference type="RefSeq" id="WP_195899313.1">
    <property type="nucleotide sequence ID" value="NZ_JADOGI010000120.1"/>
</dbReference>
<keyword evidence="1" id="KW-0472">Membrane</keyword>
<proteinExistence type="predicted"/>
<keyword evidence="1" id="KW-1133">Transmembrane helix</keyword>
<evidence type="ECO:0000313" key="2">
    <source>
        <dbReference type="EMBL" id="MBF8190388.1"/>
    </source>
</evidence>